<dbReference type="Proteomes" id="UP000240505">
    <property type="component" value="Chromosome"/>
</dbReference>
<organism evidence="1 2">
    <name type="scientific">Pseudoduganella armeniaca</name>
    <dbReference type="NCBI Taxonomy" id="2072590"/>
    <lineage>
        <taxon>Bacteria</taxon>
        <taxon>Pseudomonadati</taxon>
        <taxon>Pseudomonadota</taxon>
        <taxon>Betaproteobacteria</taxon>
        <taxon>Burkholderiales</taxon>
        <taxon>Oxalobacteraceae</taxon>
        <taxon>Telluria group</taxon>
        <taxon>Pseudoduganella</taxon>
    </lineage>
</organism>
<dbReference type="PANTHER" id="PTHR30348:SF4">
    <property type="entry name" value="DUF72 DOMAIN-CONTAINING PROTEIN"/>
    <property type="match status" value="1"/>
</dbReference>
<dbReference type="KEGG" id="masz:C9I28_13430"/>
<proteinExistence type="predicted"/>
<dbReference type="SUPFAM" id="SSF117396">
    <property type="entry name" value="TM1631-like"/>
    <property type="match status" value="1"/>
</dbReference>
<dbReference type="AlphaFoldDB" id="A0A2R4CAC6"/>
<gene>
    <name evidence="1" type="ORF">C9I28_13430</name>
</gene>
<dbReference type="OrthoDB" id="9780310at2"/>
<dbReference type="InterPro" id="IPR002763">
    <property type="entry name" value="DUF72"/>
</dbReference>
<keyword evidence="2" id="KW-1185">Reference proteome</keyword>
<dbReference type="RefSeq" id="WP_107141932.1">
    <property type="nucleotide sequence ID" value="NZ_CP028324.1"/>
</dbReference>
<evidence type="ECO:0000313" key="1">
    <source>
        <dbReference type="EMBL" id="AVR96584.1"/>
    </source>
</evidence>
<dbReference type="PANTHER" id="PTHR30348">
    <property type="entry name" value="UNCHARACTERIZED PROTEIN YECE"/>
    <property type="match status" value="1"/>
</dbReference>
<sequence>MASTIRIGISGWRYEPWRGVFYPGDLAQARELEFASRALPTIEINGSFYSLQRPKSYQEWYDATPAGFMFSHKGNRFITHTRRLREPELPLANVFASGVFNLREKLGPFLWQFPPNFQFDAELVEHFLSLLPHDTEAALELARRHESRMNGRAALEIDARRKVRHAMEIRHESFNDKRFITLLRKYKVALVVADTAGKWPDYEDVTADFMYLRLHGEKELYASGYTDEALDRWAAKIHAWATGSQPPDAKLISTAAPPKRASRDIFCYFDNDIKVHAPFDARALLARLGLGQGLTELGPRPQR</sequence>
<dbReference type="InterPro" id="IPR036520">
    <property type="entry name" value="UPF0759_sf"/>
</dbReference>
<dbReference type="EMBL" id="CP028324">
    <property type="protein sequence ID" value="AVR96584.1"/>
    <property type="molecule type" value="Genomic_DNA"/>
</dbReference>
<dbReference type="Pfam" id="PF01904">
    <property type="entry name" value="DUF72"/>
    <property type="match status" value="1"/>
</dbReference>
<reference evidence="1 2" key="1">
    <citation type="submission" date="2018-03" db="EMBL/GenBank/DDBJ databases">
        <title>Massilia armeniaca sp. nov., isolated from desert soil.</title>
        <authorList>
            <person name="Huang H."/>
            <person name="Ren M."/>
        </authorList>
    </citation>
    <scope>NUCLEOTIDE SEQUENCE [LARGE SCALE GENOMIC DNA]</scope>
    <source>
        <strain evidence="1 2">ZMN-3</strain>
    </source>
</reference>
<name>A0A2R4CAC6_9BURK</name>
<evidence type="ECO:0000313" key="2">
    <source>
        <dbReference type="Proteomes" id="UP000240505"/>
    </source>
</evidence>
<protein>
    <submittedName>
        <fullName evidence="1">DUF72 domain-containing protein</fullName>
    </submittedName>
</protein>
<accession>A0A2R4CAC6</accession>
<dbReference type="Gene3D" id="3.20.20.410">
    <property type="entry name" value="Protein of unknown function UPF0759"/>
    <property type="match status" value="1"/>
</dbReference>